<dbReference type="PANTHER" id="PTHR43394:SF1">
    <property type="entry name" value="ATP-BINDING CASSETTE SUB-FAMILY B MEMBER 10, MITOCHONDRIAL"/>
    <property type="match status" value="1"/>
</dbReference>
<dbReference type="GO" id="GO:0005524">
    <property type="term" value="F:ATP binding"/>
    <property type="evidence" value="ECO:0007669"/>
    <property type="project" value="UniProtKB-KW"/>
</dbReference>
<feature type="transmembrane region" description="Helical" evidence="5">
    <location>
        <begin position="138"/>
        <end position="161"/>
    </location>
</feature>
<dbReference type="RefSeq" id="WP_377255509.1">
    <property type="nucleotide sequence ID" value="NZ_JBHLUH010000058.1"/>
</dbReference>
<feature type="transmembrane region" description="Helical" evidence="5">
    <location>
        <begin position="253"/>
        <end position="275"/>
    </location>
</feature>
<gene>
    <name evidence="8" type="ORF">ACFFIA_27070</name>
</gene>
<evidence type="ECO:0000256" key="5">
    <source>
        <dbReference type="SAM" id="Phobius"/>
    </source>
</evidence>
<dbReference type="InterPro" id="IPR027417">
    <property type="entry name" value="P-loop_NTPase"/>
</dbReference>
<evidence type="ECO:0000256" key="4">
    <source>
        <dbReference type="ARBA" id="ARBA00023136"/>
    </source>
</evidence>
<keyword evidence="4 5" id="KW-0472">Membrane</keyword>
<evidence type="ECO:0000256" key="2">
    <source>
        <dbReference type="ARBA" id="ARBA00022692"/>
    </source>
</evidence>
<dbReference type="InterPro" id="IPR003439">
    <property type="entry name" value="ABC_transporter-like_ATP-bd"/>
</dbReference>
<name>A0ABV6M9A5_9ACTN</name>
<dbReference type="Proteomes" id="UP001589867">
    <property type="component" value="Unassembled WGS sequence"/>
</dbReference>
<evidence type="ECO:0000259" key="7">
    <source>
        <dbReference type="PROSITE" id="PS50929"/>
    </source>
</evidence>
<accession>A0ABV6M9A5</accession>
<dbReference type="InterPro" id="IPR017871">
    <property type="entry name" value="ABC_transporter-like_CS"/>
</dbReference>
<proteinExistence type="predicted"/>
<evidence type="ECO:0000259" key="6">
    <source>
        <dbReference type="PROSITE" id="PS50893"/>
    </source>
</evidence>
<dbReference type="Pfam" id="PF00005">
    <property type="entry name" value="ABC_tran"/>
    <property type="match status" value="1"/>
</dbReference>
<keyword evidence="3 5" id="KW-1133">Transmembrane helix</keyword>
<dbReference type="PROSITE" id="PS00211">
    <property type="entry name" value="ABC_TRANSPORTER_1"/>
    <property type="match status" value="1"/>
</dbReference>
<sequence>MTAQSTPGDVAATAKAILRRALRRQRSRVVPGVLLLCAHQAAEALVPVAIGVVIDQAVASGSGTALAISVLALAALFTVLALAWRFGARFAYAAVEREAHALRVEIARKALDPRGQRSGMRDGELLSVTSSDTELTALVVRAAGLVASALTALLVAAVALLAIDIPLGLAVLVGVPAIVLALHRLAPLLTRRSAAQQEAMAATTALATDLVSGLRVLRGVGAQHNAARRYAAESQRALAVTLRAANTKGLYRGLTTTVNGLFLAVVAGLAGWLALRGQITVGELVAVVGLAQFVAEPVQALGFCLQLFATARASAGRVARVLGAAPRVVPGDETVAEPGEVRLRLDGITYRGLDGLDLSVRAGEVLGVVAYDPRDAEALLALLAGQVPREEYTGSLAVDGVPAEALDLDTARRTVLVEQHDVALFEGTLRSNLLAGARDPAGAGELVESAILAAAADDVVAAHPDGLDRPVAESGRNLSGGQRQRIGLARALVADPPVLVLHDPTTSVDAVTEGMIADRLPAVRGDRPTAAPGTVLVTSSPVLLGRAHRVAVVDAGRVVAEGTHADLVQGDARYREAVLR</sequence>
<dbReference type="EMBL" id="JBHLUH010000058">
    <property type="protein sequence ID" value="MFC0531310.1"/>
    <property type="molecule type" value="Genomic_DNA"/>
</dbReference>
<dbReference type="SUPFAM" id="SSF52540">
    <property type="entry name" value="P-loop containing nucleoside triphosphate hydrolases"/>
    <property type="match status" value="1"/>
</dbReference>
<dbReference type="CDD" id="cd07346">
    <property type="entry name" value="ABC_6TM_exporters"/>
    <property type="match status" value="1"/>
</dbReference>
<comment type="subcellular location">
    <subcellularLocation>
        <location evidence="1">Cell membrane</location>
        <topology evidence="1">Multi-pass membrane protein</topology>
    </subcellularLocation>
</comment>
<protein>
    <submittedName>
        <fullName evidence="8">ABC transporter ATP-binding protein</fullName>
    </submittedName>
</protein>
<evidence type="ECO:0000313" key="8">
    <source>
        <dbReference type="EMBL" id="MFC0531310.1"/>
    </source>
</evidence>
<feature type="transmembrane region" description="Helical" evidence="5">
    <location>
        <begin position="167"/>
        <end position="186"/>
    </location>
</feature>
<dbReference type="SUPFAM" id="SSF90123">
    <property type="entry name" value="ABC transporter transmembrane region"/>
    <property type="match status" value="1"/>
</dbReference>
<comment type="caution">
    <text evidence="8">The sequence shown here is derived from an EMBL/GenBank/DDBJ whole genome shotgun (WGS) entry which is preliminary data.</text>
</comment>
<reference evidence="8 9" key="1">
    <citation type="submission" date="2024-09" db="EMBL/GenBank/DDBJ databases">
        <authorList>
            <person name="Sun Q."/>
            <person name="Mori K."/>
        </authorList>
    </citation>
    <scope>NUCLEOTIDE SEQUENCE [LARGE SCALE GENOMIC DNA]</scope>
    <source>
        <strain evidence="8 9">TBRC 3947</strain>
    </source>
</reference>
<dbReference type="InterPro" id="IPR036640">
    <property type="entry name" value="ABC1_TM_sf"/>
</dbReference>
<feature type="transmembrane region" description="Helical" evidence="5">
    <location>
        <begin position="66"/>
        <end position="87"/>
    </location>
</feature>
<feature type="transmembrane region" description="Helical" evidence="5">
    <location>
        <begin position="29"/>
        <end position="54"/>
    </location>
</feature>
<keyword evidence="8" id="KW-0067">ATP-binding</keyword>
<evidence type="ECO:0000313" key="9">
    <source>
        <dbReference type="Proteomes" id="UP001589867"/>
    </source>
</evidence>
<feature type="domain" description="ABC transmembrane type-1" evidence="7">
    <location>
        <begin position="32"/>
        <end position="310"/>
    </location>
</feature>
<evidence type="ECO:0000256" key="3">
    <source>
        <dbReference type="ARBA" id="ARBA00022989"/>
    </source>
</evidence>
<keyword evidence="9" id="KW-1185">Reference proteome</keyword>
<dbReference type="InterPro" id="IPR039421">
    <property type="entry name" value="Type_1_exporter"/>
</dbReference>
<dbReference type="PANTHER" id="PTHR43394">
    <property type="entry name" value="ATP-DEPENDENT PERMEASE MDL1, MITOCHONDRIAL"/>
    <property type="match status" value="1"/>
</dbReference>
<feature type="domain" description="ABC transporter" evidence="6">
    <location>
        <begin position="336"/>
        <end position="580"/>
    </location>
</feature>
<dbReference type="PROSITE" id="PS50929">
    <property type="entry name" value="ABC_TM1F"/>
    <property type="match status" value="1"/>
</dbReference>
<keyword evidence="8" id="KW-0547">Nucleotide-binding</keyword>
<keyword evidence="2 5" id="KW-0812">Transmembrane</keyword>
<dbReference type="Gene3D" id="3.40.50.300">
    <property type="entry name" value="P-loop containing nucleotide triphosphate hydrolases"/>
    <property type="match status" value="1"/>
</dbReference>
<evidence type="ECO:0000256" key="1">
    <source>
        <dbReference type="ARBA" id="ARBA00004651"/>
    </source>
</evidence>
<dbReference type="Gene3D" id="1.20.1560.10">
    <property type="entry name" value="ABC transporter type 1, transmembrane domain"/>
    <property type="match status" value="1"/>
</dbReference>
<dbReference type="Pfam" id="PF00664">
    <property type="entry name" value="ABC_membrane"/>
    <property type="match status" value="1"/>
</dbReference>
<dbReference type="InterPro" id="IPR011527">
    <property type="entry name" value="ABC1_TM_dom"/>
</dbReference>
<organism evidence="8 9">
    <name type="scientific">Phytohabitans kaempferiae</name>
    <dbReference type="NCBI Taxonomy" id="1620943"/>
    <lineage>
        <taxon>Bacteria</taxon>
        <taxon>Bacillati</taxon>
        <taxon>Actinomycetota</taxon>
        <taxon>Actinomycetes</taxon>
        <taxon>Micromonosporales</taxon>
        <taxon>Micromonosporaceae</taxon>
    </lineage>
</organism>
<dbReference type="PROSITE" id="PS50893">
    <property type="entry name" value="ABC_TRANSPORTER_2"/>
    <property type="match status" value="1"/>
</dbReference>